<reference evidence="1" key="1">
    <citation type="submission" date="2021-02" db="EMBL/GenBank/DDBJ databases">
        <authorList>
            <person name="Dougan E. K."/>
            <person name="Rhodes N."/>
            <person name="Thang M."/>
            <person name="Chan C."/>
        </authorList>
    </citation>
    <scope>NUCLEOTIDE SEQUENCE</scope>
</reference>
<accession>A0A812W4C1</accession>
<proteinExistence type="predicted"/>
<feature type="non-terminal residue" evidence="1">
    <location>
        <position position="116"/>
    </location>
</feature>
<gene>
    <name evidence="1" type="ORF">SNEC2469_LOCUS19184</name>
</gene>
<dbReference type="EMBL" id="CAJNJA010032728">
    <property type="protein sequence ID" value="CAE7670261.1"/>
    <property type="molecule type" value="Genomic_DNA"/>
</dbReference>
<organism evidence="1 2">
    <name type="scientific">Symbiodinium necroappetens</name>
    <dbReference type="NCBI Taxonomy" id="1628268"/>
    <lineage>
        <taxon>Eukaryota</taxon>
        <taxon>Sar</taxon>
        <taxon>Alveolata</taxon>
        <taxon>Dinophyceae</taxon>
        <taxon>Suessiales</taxon>
        <taxon>Symbiodiniaceae</taxon>
        <taxon>Symbiodinium</taxon>
    </lineage>
</organism>
<protein>
    <submittedName>
        <fullName evidence="1">Uncharacterized protein</fullName>
    </submittedName>
</protein>
<dbReference type="Proteomes" id="UP000601435">
    <property type="component" value="Unassembled WGS sequence"/>
</dbReference>
<feature type="non-terminal residue" evidence="1">
    <location>
        <position position="1"/>
    </location>
</feature>
<name>A0A812W4C1_9DINO</name>
<evidence type="ECO:0000313" key="1">
    <source>
        <dbReference type="EMBL" id="CAE7670261.1"/>
    </source>
</evidence>
<dbReference type="AlphaFoldDB" id="A0A812W4C1"/>
<sequence length="116" mass="13248">ERGVELAGIIMSSDTPESDALQSDNLNALLDAFNMRRHFPGVADVMRKLQDWMTRHNKMLVNNDMLKAMKVAVESGKSIDWPRIQTCLKNLKALNEQHMGIFDKFLALCIRSIFIE</sequence>
<comment type="caution">
    <text evidence="1">The sequence shown here is derived from an EMBL/GenBank/DDBJ whole genome shotgun (WGS) entry which is preliminary data.</text>
</comment>
<evidence type="ECO:0000313" key="2">
    <source>
        <dbReference type="Proteomes" id="UP000601435"/>
    </source>
</evidence>
<keyword evidence="2" id="KW-1185">Reference proteome</keyword>